<evidence type="ECO:0000256" key="3">
    <source>
        <dbReference type="PROSITE-ProRule" id="PRU10038"/>
    </source>
</evidence>
<organism evidence="5 6">
    <name type="scientific">Thalassomonas viridans</name>
    <dbReference type="NCBI Taxonomy" id="137584"/>
    <lineage>
        <taxon>Bacteria</taxon>
        <taxon>Pseudomonadati</taxon>
        <taxon>Pseudomonadota</taxon>
        <taxon>Gammaproteobacteria</taxon>
        <taxon>Alteromonadales</taxon>
        <taxon>Colwelliaceae</taxon>
        <taxon>Thalassomonas</taxon>
    </lineage>
</organism>
<accession>A0AAE9Z7I3</accession>
<protein>
    <submittedName>
        <fullName evidence="5">Alpha/beta hydrolase</fullName>
    </submittedName>
</protein>
<dbReference type="KEGG" id="tvd:SG34_011640"/>
<dbReference type="InterPro" id="IPR033140">
    <property type="entry name" value="Lipase_GDXG_put_SER_AS"/>
</dbReference>
<gene>
    <name evidence="5" type="ORF">SG34_011640</name>
</gene>
<evidence type="ECO:0000313" key="6">
    <source>
        <dbReference type="Proteomes" id="UP000032352"/>
    </source>
</evidence>
<reference evidence="5 6" key="1">
    <citation type="journal article" date="2015" name="Genome Announc.">
        <title>Draft Genome Sequences of Marine Isolates of Thalassomonas viridans and Thalassomonas actiniarum.</title>
        <authorList>
            <person name="Olonade I."/>
            <person name="van Zyl L.J."/>
            <person name="Trindade M."/>
        </authorList>
    </citation>
    <scope>NUCLEOTIDE SEQUENCE [LARGE SCALE GENOMIC DNA]</scope>
    <source>
        <strain evidence="5 6">XOM25</strain>
    </source>
</reference>
<name>A0AAE9Z7I3_9GAMM</name>
<feature type="active site" evidence="3">
    <location>
        <position position="155"/>
    </location>
</feature>
<keyword evidence="6" id="KW-1185">Reference proteome</keyword>
<evidence type="ECO:0000313" key="5">
    <source>
        <dbReference type="EMBL" id="WDE07475.1"/>
    </source>
</evidence>
<proteinExistence type="inferred from homology"/>
<dbReference type="PANTHER" id="PTHR48081">
    <property type="entry name" value="AB HYDROLASE SUPERFAMILY PROTEIN C4A8.06C"/>
    <property type="match status" value="1"/>
</dbReference>
<dbReference type="InterPro" id="IPR013094">
    <property type="entry name" value="AB_hydrolase_3"/>
</dbReference>
<dbReference type="InterPro" id="IPR029058">
    <property type="entry name" value="AB_hydrolase_fold"/>
</dbReference>
<evidence type="ECO:0000259" key="4">
    <source>
        <dbReference type="Pfam" id="PF07859"/>
    </source>
</evidence>
<dbReference type="Proteomes" id="UP000032352">
    <property type="component" value="Chromosome"/>
</dbReference>
<dbReference type="GO" id="GO:0016787">
    <property type="term" value="F:hydrolase activity"/>
    <property type="evidence" value="ECO:0007669"/>
    <property type="project" value="UniProtKB-KW"/>
</dbReference>
<keyword evidence="2 5" id="KW-0378">Hydrolase</keyword>
<sequence length="306" mass="33804">MQYEHFEPGIREIVQDFNEQGCPCPAGLDIHSRRQGYLQTVGLAGAAEQVFLVEDKAVDGIRLRIFKPSADADLAVVIYFHGGCFISGDFTTHDQQMRKLANLSGAMVIGVDYRLAPEFTYPAAHDDAYRASELIYRHCREWGGDPQRITLAGDSAGGHLCLSTSLRLRDKGTWLPEKQILIYPMLDAGGKSDSYRAYGKRYVITRDMLLSGFDLYLAGSGIDKQDPDISLLNRRDFTGLPPTHILTAEFDPLVDEGELLYRNLLAAGVDASCCRYLGVIHGFFQLSGISHSARQAIAQVAGLLNE</sequence>
<dbReference type="Gene3D" id="3.40.50.1820">
    <property type="entry name" value="alpha/beta hydrolase"/>
    <property type="match status" value="1"/>
</dbReference>
<dbReference type="InterPro" id="IPR050300">
    <property type="entry name" value="GDXG_lipolytic_enzyme"/>
</dbReference>
<dbReference type="SUPFAM" id="SSF53474">
    <property type="entry name" value="alpha/beta-Hydrolases"/>
    <property type="match status" value="1"/>
</dbReference>
<evidence type="ECO:0000256" key="1">
    <source>
        <dbReference type="ARBA" id="ARBA00010515"/>
    </source>
</evidence>
<dbReference type="PROSITE" id="PS01174">
    <property type="entry name" value="LIPASE_GDXG_SER"/>
    <property type="match status" value="1"/>
</dbReference>
<dbReference type="AlphaFoldDB" id="A0AAE9Z7I3"/>
<dbReference type="PANTHER" id="PTHR48081:SF8">
    <property type="entry name" value="ALPHA_BETA HYDROLASE FOLD-3 DOMAIN-CONTAINING PROTEIN-RELATED"/>
    <property type="match status" value="1"/>
</dbReference>
<comment type="similarity">
    <text evidence="1">Belongs to the 'GDXG' lipolytic enzyme family.</text>
</comment>
<feature type="domain" description="Alpha/beta hydrolase fold-3" evidence="4">
    <location>
        <begin position="77"/>
        <end position="284"/>
    </location>
</feature>
<dbReference type="RefSeq" id="WP_044842541.1">
    <property type="nucleotide sequence ID" value="NZ_CP059733.1"/>
</dbReference>
<reference evidence="5 6" key="2">
    <citation type="journal article" date="2022" name="Mar. Drugs">
        <title>Bioassay-Guided Fractionation Leads to the Detection of Cholic Acid Generated by the Rare Thalassomonas sp.</title>
        <authorList>
            <person name="Pheiffer F."/>
            <person name="Schneider Y.K."/>
            <person name="Hansen E.H."/>
            <person name="Andersen J.H."/>
            <person name="Isaksson J."/>
            <person name="Busche T."/>
            <person name="R C."/>
            <person name="Kalinowski J."/>
            <person name="Zyl L.V."/>
            <person name="Trindade M."/>
        </authorList>
    </citation>
    <scope>NUCLEOTIDE SEQUENCE [LARGE SCALE GENOMIC DNA]</scope>
    <source>
        <strain evidence="5 6">XOM25</strain>
    </source>
</reference>
<evidence type="ECO:0000256" key="2">
    <source>
        <dbReference type="ARBA" id="ARBA00022801"/>
    </source>
</evidence>
<dbReference type="EMBL" id="CP059733">
    <property type="protein sequence ID" value="WDE07475.1"/>
    <property type="molecule type" value="Genomic_DNA"/>
</dbReference>
<dbReference type="Pfam" id="PF07859">
    <property type="entry name" value="Abhydrolase_3"/>
    <property type="match status" value="1"/>
</dbReference>